<keyword evidence="8 10" id="KW-0675">Receptor</keyword>
<evidence type="ECO:0000256" key="6">
    <source>
        <dbReference type="ARBA" id="ARBA00022989"/>
    </source>
</evidence>
<reference evidence="11" key="1">
    <citation type="submission" date="2018-04" db="EMBL/GenBank/DDBJ databases">
        <title>Transcriptome assembly of Sipha flava.</title>
        <authorList>
            <person name="Scully E.D."/>
            <person name="Geib S.M."/>
            <person name="Palmer N.A."/>
            <person name="Koch K."/>
            <person name="Bradshaw J."/>
            <person name="Heng-Moss T."/>
            <person name="Sarath G."/>
        </authorList>
    </citation>
    <scope>NUCLEOTIDE SEQUENCE</scope>
</reference>
<keyword evidence="9 10" id="KW-0807">Transducer</keyword>
<feature type="transmembrane region" description="Helical" evidence="10">
    <location>
        <begin position="321"/>
        <end position="341"/>
    </location>
</feature>
<dbReference type="GO" id="GO:0005549">
    <property type="term" value="F:odorant binding"/>
    <property type="evidence" value="ECO:0007669"/>
    <property type="project" value="InterPro"/>
</dbReference>
<evidence type="ECO:0000256" key="10">
    <source>
        <dbReference type="RuleBase" id="RU351113"/>
    </source>
</evidence>
<evidence type="ECO:0000256" key="4">
    <source>
        <dbReference type="ARBA" id="ARBA00022692"/>
    </source>
</evidence>
<keyword evidence="6 10" id="KW-1133">Transmembrane helix</keyword>
<dbReference type="EMBL" id="GGMS01008017">
    <property type="protein sequence ID" value="MBY77220.1"/>
    <property type="molecule type" value="Transcribed_RNA"/>
</dbReference>
<evidence type="ECO:0000256" key="2">
    <source>
        <dbReference type="ARBA" id="ARBA00022475"/>
    </source>
</evidence>
<dbReference type="PANTHER" id="PTHR21137">
    <property type="entry name" value="ODORANT RECEPTOR"/>
    <property type="match status" value="1"/>
</dbReference>
<dbReference type="Pfam" id="PF02949">
    <property type="entry name" value="7tm_6"/>
    <property type="match status" value="1"/>
</dbReference>
<proteinExistence type="inferred from homology"/>
<feature type="transmembrane region" description="Helical" evidence="10">
    <location>
        <begin position="204"/>
        <end position="229"/>
    </location>
</feature>
<evidence type="ECO:0000256" key="8">
    <source>
        <dbReference type="ARBA" id="ARBA00023170"/>
    </source>
</evidence>
<dbReference type="GO" id="GO:0007165">
    <property type="term" value="P:signal transduction"/>
    <property type="evidence" value="ECO:0007669"/>
    <property type="project" value="UniProtKB-KW"/>
</dbReference>
<comment type="subcellular location">
    <subcellularLocation>
        <location evidence="1 10">Cell membrane</location>
        <topology evidence="1 10">Multi-pass membrane protein</topology>
    </subcellularLocation>
</comment>
<evidence type="ECO:0000256" key="9">
    <source>
        <dbReference type="ARBA" id="ARBA00023224"/>
    </source>
</evidence>
<feature type="transmembrane region" description="Helical" evidence="10">
    <location>
        <begin position="136"/>
        <end position="158"/>
    </location>
</feature>
<dbReference type="PANTHER" id="PTHR21137:SF35">
    <property type="entry name" value="ODORANT RECEPTOR 19A-RELATED"/>
    <property type="match status" value="1"/>
</dbReference>
<dbReference type="OrthoDB" id="6599256at2759"/>
<feature type="transmembrane region" description="Helical" evidence="10">
    <location>
        <begin position="286"/>
        <end position="309"/>
    </location>
</feature>
<evidence type="ECO:0000256" key="7">
    <source>
        <dbReference type="ARBA" id="ARBA00023136"/>
    </source>
</evidence>
<accession>A0A2S2QI76</accession>
<keyword evidence="7 10" id="KW-0472">Membrane</keyword>
<evidence type="ECO:0000256" key="5">
    <source>
        <dbReference type="ARBA" id="ARBA00022725"/>
    </source>
</evidence>
<organism evidence="11">
    <name type="scientific">Sipha flava</name>
    <name type="common">yellow sugarcane aphid</name>
    <dbReference type="NCBI Taxonomy" id="143950"/>
    <lineage>
        <taxon>Eukaryota</taxon>
        <taxon>Metazoa</taxon>
        <taxon>Ecdysozoa</taxon>
        <taxon>Arthropoda</taxon>
        <taxon>Hexapoda</taxon>
        <taxon>Insecta</taxon>
        <taxon>Pterygota</taxon>
        <taxon>Neoptera</taxon>
        <taxon>Paraneoptera</taxon>
        <taxon>Hemiptera</taxon>
        <taxon>Sternorrhyncha</taxon>
        <taxon>Aphidomorpha</taxon>
        <taxon>Aphidoidea</taxon>
        <taxon>Aphididae</taxon>
        <taxon>Sipha</taxon>
    </lineage>
</organism>
<feature type="transmembrane region" description="Helical" evidence="10">
    <location>
        <begin position="42"/>
        <end position="66"/>
    </location>
</feature>
<feature type="transmembrane region" description="Helical" evidence="10">
    <location>
        <begin position="72"/>
        <end position="90"/>
    </location>
</feature>
<dbReference type="GO" id="GO:0004984">
    <property type="term" value="F:olfactory receptor activity"/>
    <property type="evidence" value="ECO:0007669"/>
    <property type="project" value="InterPro"/>
</dbReference>
<keyword evidence="2" id="KW-1003">Cell membrane</keyword>
<keyword evidence="4 10" id="KW-0812">Transmembrane</keyword>
<protein>
    <recommendedName>
        <fullName evidence="10">Odorant receptor</fullName>
    </recommendedName>
</protein>
<dbReference type="GO" id="GO:0005886">
    <property type="term" value="C:plasma membrane"/>
    <property type="evidence" value="ECO:0007669"/>
    <property type="project" value="UniProtKB-SubCell"/>
</dbReference>
<dbReference type="InterPro" id="IPR004117">
    <property type="entry name" value="7tm6_olfct_rcpt"/>
</dbReference>
<keyword evidence="5 10" id="KW-0552">Olfaction</keyword>
<comment type="similarity">
    <text evidence="10">Belongs to the insect chemoreceptor superfamily. Heteromeric odorant receptor channel (TC 1.A.69) family.</text>
</comment>
<evidence type="ECO:0000256" key="1">
    <source>
        <dbReference type="ARBA" id="ARBA00004651"/>
    </source>
</evidence>
<sequence>MLLNPSNDGDSIVCPTLAKCTGLYYIVRPDTATVCGRNASHVVAAVMIAFTAACLSLYPVGLYRWANDTTQLTIQVALYSNFLFGAYKSYMVVRRSRDIWTCMDVTRAGFALGHHGRYDRPATGHLHRCRAVSSAFTRWFSVVNYSILFLWSTIPFMAGDAYIHVRNHDGTFSSYRVNPYNMYFFVSSDTYNQWHLVFHLLESLFGLCFVMSMILFDTFMVTLCVTIAGQLKVIGDDFKGLGHSKVSGENELESKKRYFEELKSIINRYNKVLGKMHDFYEIVRPVILPQLMVASVTIICLSFTLSLNYLNGTLLTSSQSIKFFSFPTFLFQIYYTCLVFGNLNDQKNALSFAMYSSNWTQMDMEFKRLFLLMMKMHNANGLNMKITNKLTIDLELCARVINMCYSIFSVLVKSQLKSRNNI</sequence>
<dbReference type="AlphaFoldDB" id="A0A2S2QI76"/>
<evidence type="ECO:0000313" key="11">
    <source>
        <dbReference type="EMBL" id="MBY77220.1"/>
    </source>
</evidence>
<evidence type="ECO:0000256" key="3">
    <source>
        <dbReference type="ARBA" id="ARBA00022606"/>
    </source>
</evidence>
<gene>
    <name evidence="11" type="ORF">g.74413</name>
</gene>
<keyword evidence="3 10" id="KW-0716">Sensory transduction</keyword>
<comment type="caution">
    <text evidence="10">Lacks conserved residue(s) required for the propagation of feature annotation.</text>
</comment>
<name>A0A2S2QI76_9HEMI</name>